<organism evidence="3">
    <name type="scientific">Mycobacterium xenopi 4042</name>
    <dbReference type="NCBI Taxonomy" id="1299334"/>
    <lineage>
        <taxon>Bacteria</taxon>
        <taxon>Bacillati</taxon>
        <taxon>Actinomycetota</taxon>
        <taxon>Actinomycetes</taxon>
        <taxon>Mycobacteriales</taxon>
        <taxon>Mycobacteriaceae</taxon>
        <taxon>Mycobacterium</taxon>
    </lineage>
</organism>
<proteinExistence type="predicted"/>
<dbReference type="Pfam" id="PF02470">
    <property type="entry name" value="MlaD"/>
    <property type="match status" value="1"/>
</dbReference>
<name>X8DLJ4_MYCXE</name>
<dbReference type="InterPro" id="IPR003399">
    <property type="entry name" value="Mce/MlaD"/>
</dbReference>
<gene>
    <name evidence="3" type="ORF">I553_2104</name>
</gene>
<dbReference type="AlphaFoldDB" id="X8DLJ4"/>
<protein>
    <submittedName>
        <fullName evidence="3">Mce related family protein</fullName>
    </submittedName>
</protein>
<evidence type="ECO:0000313" key="3">
    <source>
        <dbReference type="EMBL" id="EUA68916.1"/>
    </source>
</evidence>
<feature type="domain" description="Mce/MlaD" evidence="2">
    <location>
        <begin position="2"/>
        <end position="54"/>
    </location>
</feature>
<dbReference type="GO" id="GO:0051701">
    <property type="term" value="P:biological process involved in interaction with host"/>
    <property type="evidence" value="ECO:0007669"/>
    <property type="project" value="TreeGrafter"/>
</dbReference>
<reference evidence="3" key="1">
    <citation type="submission" date="2014-01" db="EMBL/GenBank/DDBJ databases">
        <authorList>
            <person name="Brown-Elliot B."/>
            <person name="Wallace R."/>
            <person name="Lenaerts A."/>
            <person name="Ordway D."/>
            <person name="DeGroote M.A."/>
            <person name="Parker T."/>
            <person name="Sizemore C."/>
            <person name="Tallon L.J."/>
            <person name="Sadzewicz L.K."/>
            <person name="Sengamalay N."/>
            <person name="Fraser C.M."/>
            <person name="Hine E."/>
            <person name="Shefchek K.A."/>
            <person name="Das S.P."/>
            <person name="Tettelin H."/>
        </authorList>
    </citation>
    <scope>NUCLEOTIDE SEQUENCE [LARGE SCALE GENOMIC DNA]</scope>
    <source>
        <strain evidence="3">4042</strain>
    </source>
</reference>
<dbReference type="InterPro" id="IPR052336">
    <property type="entry name" value="MlaD_Phospholipid_Transporter"/>
</dbReference>
<evidence type="ECO:0000259" key="2">
    <source>
        <dbReference type="Pfam" id="PF02470"/>
    </source>
</evidence>
<dbReference type="EMBL" id="JAOB01000013">
    <property type="protein sequence ID" value="EUA68916.1"/>
    <property type="molecule type" value="Genomic_DNA"/>
</dbReference>
<accession>X8DLJ4</accession>
<evidence type="ECO:0000256" key="1">
    <source>
        <dbReference type="SAM" id="MobiDB-lite"/>
    </source>
</evidence>
<dbReference type="PANTHER" id="PTHR33371">
    <property type="entry name" value="INTERMEMBRANE PHOSPHOLIPID TRANSPORT SYSTEM BINDING PROTEIN MLAD-RELATED"/>
    <property type="match status" value="1"/>
</dbReference>
<sequence>MEVGKVSQVVLIDRDKRVRVDFEVDRSLPLDQATTASIRYLNLLGDRYLELTRGSSGKRLARVGPSRSNRPSQP</sequence>
<feature type="region of interest" description="Disordered" evidence="1">
    <location>
        <begin position="55"/>
        <end position="74"/>
    </location>
</feature>
<dbReference type="PANTHER" id="PTHR33371:SF17">
    <property type="entry name" value="MCE-FAMILY PROTEIN MCE1B"/>
    <property type="match status" value="1"/>
</dbReference>
<dbReference type="GO" id="GO:0005576">
    <property type="term" value="C:extracellular region"/>
    <property type="evidence" value="ECO:0007669"/>
    <property type="project" value="TreeGrafter"/>
</dbReference>
<comment type="caution">
    <text evidence="3">The sequence shown here is derived from an EMBL/GenBank/DDBJ whole genome shotgun (WGS) entry which is preliminary data.</text>
</comment>
<dbReference type="PATRIC" id="fig|1299334.3.peg.1600"/>